<dbReference type="InterPro" id="IPR022803">
    <property type="entry name" value="Ribosomal_uL5_dom_sf"/>
</dbReference>
<evidence type="ECO:0000256" key="4">
    <source>
        <dbReference type="ARBA" id="ARBA00035245"/>
    </source>
</evidence>
<dbReference type="GO" id="GO:1990904">
    <property type="term" value="C:ribonucleoprotein complex"/>
    <property type="evidence" value="ECO:0007669"/>
    <property type="project" value="UniProtKB-KW"/>
</dbReference>
<evidence type="ECO:0000256" key="2">
    <source>
        <dbReference type="ARBA" id="ARBA00022980"/>
    </source>
</evidence>
<dbReference type="InterPro" id="IPR031310">
    <property type="entry name" value="Ribosomal_uL5_N"/>
</dbReference>
<evidence type="ECO:0000256" key="1">
    <source>
        <dbReference type="ARBA" id="ARBA00008553"/>
    </source>
</evidence>
<dbReference type="PIRSF" id="PIRSF002161">
    <property type="entry name" value="Ribosomal_L5"/>
    <property type="match status" value="1"/>
</dbReference>
<comment type="subunit">
    <text evidence="5">Part of the 50S ribosomal subunit; part of the 5S rRNA/L5/L18/L25 subcomplex. Contacts the 5S rRNA and the P site tRNA. Forms a bridge to the 30S subunit in the 70S ribosome.</text>
</comment>
<keyword evidence="2 5" id="KW-0689">Ribosomal protein</keyword>
<dbReference type="SUPFAM" id="SSF55282">
    <property type="entry name" value="RL5-like"/>
    <property type="match status" value="1"/>
</dbReference>
<dbReference type="EMBL" id="AP014608">
    <property type="protein sequence ID" value="BBA17308.1"/>
    <property type="molecule type" value="Genomic_DNA"/>
</dbReference>
<keyword evidence="3 5" id="KW-0687">Ribonucleoprotein</keyword>
<dbReference type="GO" id="GO:0019843">
    <property type="term" value="F:rRNA binding"/>
    <property type="evidence" value="ECO:0007669"/>
    <property type="project" value="UniProtKB-UniRule"/>
</dbReference>
<evidence type="ECO:0000256" key="3">
    <source>
        <dbReference type="ARBA" id="ARBA00023274"/>
    </source>
</evidence>
<dbReference type="RefSeq" id="WP_119305562.1">
    <property type="nucleotide sequence ID" value="NZ_AP014608.1"/>
</dbReference>
<dbReference type="InterPro" id="IPR031309">
    <property type="entry name" value="Ribosomal_uL5_C"/>
</dbReference>
<keyword evidence="10" id="KW-1185">Reference proteome</keyword>
<dbReference type="GO" id="GO:0005840">
    <property type="term" value="C:ribosome"/>
    <property type="evidence" value="ECO:0007669"/>
    <property type="project" value="UniProtKB-KW"/>
</dbReference>
<evidence type="ECO:0000256" key="6">
    <source>
        <dbReference type="RuleBase" id="RU003930"/>
    </source>
</evidence>
<dbReference type="FunFam" id="3.30.1440.10:FF:000001">
    <property type="entry name" value="50S ribosomal protein L5"/>
    <property type="match status" value="1"/>
</dbReference>
<proteinExistence type="inferred from homology"/>
<evidence type="ECO:0000313" key="9">
    <source>
        <dbReference type="EMBL" id="BBA17308.1"/>
    </source>
</evidence>
<dbReference type="OrthoDB" id="9806626at2"/>
<evidence type="ECO:0000259" key="8">
    <source>
        <dbReference type="Pfam" id="PF00673"/>
    </source>
</evidence>
<dbReference type="GO" id="GO:0006412">
    <property type="term" value="P:translation"/>
    <property type="evidence" value="ECO:0007669"/>
    <property type="project" value="UniProtKB-UniRule"/>
</dbReference>
<dbReference type="HAMAP" id="MF_01333_B">
    <property type="entry name" value="Ribosomal_uL5_B"/>
    <property type="match status" value="1"/>
</dbReference>
<dbReference type="PANTHER" id="PTHR11994">
    <property type="entry name" value="60S RIBOSOMAL PROTEIN L11-RELATED"/>
    <property type="match status" value="1"/>
</dbReference>
<gene>
    <name evidence="5" type="primary">rplE</name>
    <name evidence="9" type="ORF">STAT_390</name>
</gene>
<dbReference type="NCBIfam" id="NF000585">
    <property type="entry name" value="PRK00010.1"/>
    <property type="match status" value="1"/>
</dbReference>
<sequence>MIYRSKLQKLYKEKIIPILIKKFKYRSIMEVPRLKKIVVHQGIGFSVFDKKIIDYSMNEITNITGQKAIFCYSKHDESGFKLRKGMPIGVKVTLRKIKMYEFLERLIVVSLPRVRDFNGVKGNSFDDYGNYNMGIMEQMIYPEINIDKIKKNMGMNITFVTSTRKKEEAKSLLSLFGIPFKKNKNG</sequence>
<organism evidence="9 10">
    <name type="scientific">Blattabacterium cuenoti STAT</name>
    <dbReference type="NCBI Taxonomy" id="1457030"/>
    <lineage>
        <taxon>Bacteria</taxon>
        <taxon>Pseudomonadati</taxon>
        <taxon>Bacteroidota</taxon>
        <taxon>Flavobacteriia</taxon>
        <taxon>Flavobacteriales</taxon>
        <taxon>Blattabacteriaceae</taxon>
        <taxon>Blattabacterium</taxon>
    </lineage>
</organism>
<dbReference type="Pfam" id="PF00281">
    <property type="entry name" value="Ribosomal_L5"/>
    <property type="match status" value="1"/>
</dbReference>
<dbReference type="AlphaFoldDB" id="A0A224AKH9"/>
<evidence type="ECO:0000259" key="7">
    <source>
        <dbReference type="Pfam" id="PF00281"/>
    </source>
</evidence>
<accession>A0A224AKH9</accession>
<dbReference type="InterPro" id="IPR002132">
    <property type="entry name" value="Ribosomal_uL5"/>
</dbReference>
<dbReference type="Gene3D" id="3.30.1440.10">
    <property type="match status" value="1"/>
</dbReference>
<keyword evidence="5" id="KW-0699">rRNA-binding</keyword>
<reference evidence="9 10" key="1">
    <citation type="submission" date="2014-06" db="EMBL/GenBank/DDBJ databases">
        <title>Genome sequence of the intracellular symbiont Blattabacterium cuenoti, strain STAT from the wood feeding cockroach Salganea taiwanensis taiwanensis.</title>
        <authorList>
            <person name="Kinjo Y."/>
            <person name="Ohkuma M."/>
            <person name="Tokuda G."/>
        </authorList>
    </citation>
    <scope>NUCLEOTIDE SEQUENCE [LARGE SCALE GENOMIC DNA]</scope>
    <source>
        <strain evidence="9 10">STAT</strain>
    </source>
</reference>
<keyword evidence="5" id="KW-0820">tRNA-binding</keyword>
<feature type="domain" description="Large ribosomal subunit protein uL5 N-terminal" evidence="7">
    <location>
        <begin position="28"/>
        <end position="83"/>
    </location>
</feature>
<dbReference type="GO" id="GO:0000049">
    <property type="term" value="F:tRNA binding"/>
    <property type="evidence" value="ECO:0007669"/>
    <property type="project" value="UniProtKB-UniRule"/>
</dbReference>
<dbReference type="Pfam" id="PF00673">
    <property type="entry name" value="Ribosomal_L5_C"/>
    <property type="match status" value="1"/>
</dbReference>
<comment type="similarity">
    <text evidence="1 5 6">Belongs to the universal ribosomal protein uL5 family.</text>
</comment>
<name>A0A224AKH9_9FLAO</name>
<protein>
    <recommendedName>
        <fullName evidence="4 5">Large ribosomal subunit protein uL5</fullName>
    </recommendedName>
</protein>
<keyword evidence="5" id="KW-0694">RNA-binding</keyword>
<dbReference type="Proteomes" id="UP000263619">
    <property type="component" value="Chromosome"/>
</dbReference>
<comment type="function">
    <text evidence="5">This is 1 of the proteins that bind and probably mediate the attachment of the 5S RNA into the large ribosomal subunit, where it forms part of the central protuberance. In the 70S ribosome it contacts protein S13 of the 30S subunit (bridge B1b), connecting the 2 subunits; this bridge is implicated in subunit movement. Contacts the P site tRNA; the 5S rRNA and some of its associated proteins might help stabilize positioning of ribosome-bound tRNAs.</text>
</comment>
<evidence type="ECO:0000256" key="5">
    <source>
        <dbReference type="HAMAP-Rule" id="MF_01333"/>
    </source>
</evidence>
<feature type="domain" description="Large ribosomal subunit protein uL5 C-terminal" evidence="8">
    <location>
        <begin position="87"/>
        <end position="180"/>
    </location>
</feature>
<evidence type="ECO:0000313" key="10">
    <source>
        <dbReference type="Proteomes" id="UP000263619"/>
    </source>
</evidence>
<dbReference type="GO" id="GO:0003735">
    <property type="term" value="F:structural constituent of ribosome"/>
    <property type="evidence" value="ECO:0007669"/>
    <property type="project" value="InterPro"/>
</dbReference>
<dbReference type="InterPro" id="IPR020930">
    <property type="entry name" value="Ribosomal_uL5_bac-type"/>
</dbReference>